<evidence type="ECO:0000256" key="4">
    <source>
        <dbReference type="ARBA" id="ARBA00023157"/>
    </source>
</evidence>
<dbReference type="GeneTree" id="ENSGT00940000156589"/>
<sequence length="782" mass="86759">MPRRHLLSLVILIYSTGLMSSAEINRYGGQASAGVGRERYAFYALRSCHQVLHDDSGELFSPDYLCSHPPVWCNWTIQVPPGKRLELYLEDFTPSDACQQKSDQIHLDESPAAAGGQRILERCWRKARYTSVSNTVQVVLLIDGDHPVPYRGFYGRFKAFRSLDSPDSMYEDSPPAVRDVIADRSGVNTQTPSAGLTSSVKSGSSVTNEKSSRDSSPRNLAPGYNSKDVVDDDAYYDGHFLAASQEAAGRWAAETQHNQPKSEEAQIRPSYQAAYAGVSDMSLSAQTHMPLVRPAARSPSAMRRNVDAHTHSSGQTEPVRARTTPDAGGVRWVKGGQRDDEEGVSIEVTATESSVTLPVIQRKSKEEALYQQALRNVTHKRHFPAELLFEVSVEINLEPEHHEDSSSLRSALETMIPEVFGHLIPKSLDFKRLKKLSSGVLFIVWLQFEKAAVGQQTHRDLQSSLQGLQGRTVKSQTSETQGVIASVSTEDVNECETQMVVCDAHAECVNQFGSYSCRCINGYLEVPHGPGARVCAASAEPDCSWTSSPRILRGVYAGVSLITLLIMLFLLVAFLLYHRYYRGSFLPRCQRTSARSVVETTARDDDNNNTGNDGSGGANPSIFTLPPPSMRMGKDGHRSLDLPLLGFSSLLPPDGFRSKIPAEKHQLMLGYIWQCFYSSCLRFWLKWFLRLVTGRCELQRICARCKAGALRTAQIEHSLKSSKSKVSVTLISGCCSTFLSELNINIDQILHSRPVDLMDKPHSLLHSEVCLCLIRYCEQLYL</sequence>
<feature type="region of interest" description="Disordered" evidence="6">
    <location>
        <begin position="185"/>
        <end position="227"/>
    </location>
</feature>
<evidence type="ECO:0000313" key="11">
    <source>
        <dbReference type="Ensembl" id="ENSCCRP00000149924.1"/>
    </source>
</evidence>
<dbReference type="Proteomes" id="UP001108240">
    <property type="component" value="Unplaced"/>
</dbReference>
<dbReference type="Ensembl" id="ENSCCRT00000118263.1">
    <property type="protein sequence ID" value="ENSCCRP00000149924.1"/>
    <property type="gene ID" value="ENSCCRG00000018293.2"/>
</dbReference>
<accession>A0A9J8AXA9</accession>
<feature type="region of interest" description="Disordered" evidence="6">
    <location>
        <begin position="308"/>
        <end position="335"/>
    </location>
</feature>
<dbReference type="InterPro" id="IPR001881">
    <property type="entry name" value="EGF-like_Ca-bd_dom"/>
</dbReference>
<dbReference type="PROSITE" id="PS01187">
    <property type="entry name" value="EGF_CA"/>
    <property type="match status" value="1"/>
</dbReference>
<feature type="domain" description="EGF-like" evidence="10">
    <location>
        <begin position="491"/>
        <end position="536"/>
    </location>
</feature>
<dbReference type="Gene3D" id="2.60.120.290">
    <property type="entry name" value="Spermadhesin, CUB domain"/>
    <property type="match status" value="1"/>
</dbReference>
<dbReference type="Pfam" id="PF07645">
    <property type="entry name" value="EGF_CA"/>
    <property type="match status" value="1"/>
</dbReference>
<dbReference type="InterPro" id="IPR049883">
    <property type="entry name" value="NOTCH1_EGF-like"/>
</dbReference>
<dbReference type="CDD" id="cd00054">
    <property type="entry name" value="EGF_CA"/>
    <property type="match status" value="1"/>
</dbReference>
<dbReference type="SUPFAM" id="SSF49854">
    <property type="entry name" value="Spermadhesin, CUB domain"/>
    <property type="match status" value="1"/>
</dbReference>
<evidence type="ECO:0000313" key="12">
    <source>
        <dbReference type="Proteomes" id="UP001108240"/>
    </source>
</evidence>
<dbReference type="PROSITE" id="PS01180">
    <property type="entry name" value="CUB"/>
    <property type="match status" value="1"/>
</dbReference>
<dbReference type="SUPFAM" id="SSF57196">
    <property type="entry name" value="EGF/Laminin"/>
    <property type="match status" value="1"/>
</dbReference>
<dbReference type="Pfam" id="PF00431">
    <property type="entry name" value="CUB"/>
    <property type="match status" value="1"/>
</dbReference>
<dbReference type="InterPro" id="IPR000859">
    <property type="entry name" value="CUB_dom"/>
</dbReference>
<dbReference type="FunFam" id="2.10.25.10:FF:000038">
    <property type="entry name" value="Fibrillin 2"/>
    <property type="match status" value="1"/>
</dbReference>
<evidence type="ECO:0000259" key="10">
    <source>
        <dbReference type="PROSITE" id="PS50026"/>
    </source>
</evidence>
<feature type="signal peptide" evidence="8">
    <location>
        <begin position="1"/>
        <end position="21"/>
    </location>
</feature>
<dbReference type="InterPro" id="IPR035914">
    <property type="entry name" value="Sperma_CUB_dom_sf"/>
</dbReference>
<evidence type="ECO:0000256" key="1">
    <source>
        <dbReference type="ARBA" id="ARBA00022536"/>
    </source>
</evidence>
<dbReference type="PROSITE" id="PS00010">
    <property type="entry name" value="ASX_HYDROXYL"/>
    <property type="match status" value="1"/>
</dbReference>
<dbReference type="InterPro" id="IPR000152">
    <property type="entry name" value="EGF-type_Asp/Asn_hydroxyl_site"/>
</dbReference>
<keyword evidence="1 5" id="KW-0245">EGF-like domain</keyword>
<reference evidence="11" key="2">
    <citation type="submission" date="2025-09" db="UniProtKB">
        <authorList>
            <consortium name="Ensembl"/>
        </authorList>
    </citation>
    <scope>IDENTIFICATION</scope>
</reference>
<evidence type="ECO:0000256" key="2">
    <source>
        <dbReference type="ARBA" id="ARBA00022729"/>
    </source>
</evidence>
<proteinExistence type="predicted"/>
<protein>
    <submittedName>
        <fullName evidence="11">ELMO/CED-12 domain containing 2</fullName>
    </submittedName>
</protein>
<keyword evidence="7" id="KW-0472">Membrane</keyword>
<evidence type="ECO:0000256" key="7">
    <source>
        <dbReference type="SAM" id="Phobius"/>
    </source>
</evidence>
<name>A0A9J8AXA9_CYPCA</name>
<dbReference type="PROSITE" id="PS50026">
    <property type="entry name" value="EGF_3"/>
    <property type="match status" value="1"/>
</dbReference>
<evidence type="ECO:0000256" key="5">
    <source>
        <dbReference type="PROSITE-ProRule" id="PRU00076"/>
    </source>
</evidence>
<reference evidence="11" key="1">
    <citation type="submission" date="2025-08" db="UniProtKB">
        <authorList>
            <consortium name="Ensembl"/>
        </authorList>
    </citation>
    <scope>IDENTIFICATION</scope>
</reference>
<organism evidence="11 12">
    <name type="scientific">Cyprinus carpio carpio</name>
    <dbReference type="NCBI Taxonomy" id="630221"/>
    <lineage>
        <taxon>Eukaryota</taxon>
        <taxon>Metazoa</taxon>
        <taxon>Chordata</taxon>
        <taxon>Craniata</taxon>
        <taxon>Vertebrata</taxon>
        <taxon>Euteleostomi</taxon>
        <taxon>Actinopterygii</taxon>
        <taxon>Neopterygii</taxon>
        <taxon>Teleostei</taxon>
        <taxon>Ostariophysi</taxon>
        <taxon>Cypriniformes</taxon>
        <taxon>Cyprinidae</taxon>
        <taxon>Cyprininae</taxon>
        <taxon>Cyprinus</taxon>
    </lineage>
</organism>
<evidence type="ECO:0000256" key="8">
    <source>
        <dbReference type="SAM" id="SignalP"/>
    </source>
</evidence>
<dbReference type="GO" id="GO:0030855">
    <property type="term" value="P:epithelial cell differentiation"/>
    <property type="evidence" value="ECO:0007669"/>
    <property type="project" value="UniProtKB-ARBA"/>
</dbReference>
<keyword evidence="7" id="KW-1133">Transmembrane helix</keyword>
<keyword evidence="7" id="KW-0812">Transmembrane</keyword>
<dbReference type="GO" id="GO:0005509">
    <property type="term" value="F:calcium ion binding"/>
    <property type="evidence" value="ECO:0007669"/>
    <property type="project" value="InterPro"/>
</dbReference>
<feature type="compositionally biased region" description="Polar residues" evidence="6">
    <location>
        <begin position="186"/>
        <end position="209"/>
    </location>
</feature>
<dbReference type="SMART" id="SM00042">
    <property type="entry name" value="CUB"/>
    <property type="match status" value="1"/>
</dbReference>
<keyword evidence="12" id="KW-1185">Reference proteome</keyword>
<dbReference type="AlphaFoldDB" id="A0A9J8AXA9"/>
<evidence type="ECO:0000259" key="9">
    <source>
        <dbReference type="PROSITE" id="PS01180"/>
    </source>
</evidence>
<keyword evidence="4" id="KW-1015">Disulfide bond</keyword>
<keyword evidence="2 8" id="KW-0732">Signal</keyword>
<feature type="chain" id="PRO_5039891115" evidence="8">
    <location>
        <begin position="22"/>
        <end position="782"/>
    </location>
</feature>
<dbReference type="InterPro" id="IPR018097">
    <property type="entry name" value="EGF_Ca-bd_CS"/>
</dbReference>
<evidence type="ECO:0000256" key="6">
    <source>
        <dbReference type="SAM" id="MobiDB-lite"/>
    </source>
</evidence>
<feature type="transmembrane region" description="Helical" evidence="7">
    <location>
        <begin position="555"/>
        <end position="577"/>
    </location>
</feature>
<dbReference type="Gene3D" id="2.10.25.10">
    <property type="entry name" value="Laminin"/>
    <property type="match status" value="1"/>
</dbReference>
<evidence type="ECO:0000256" key="3">
    <source>
        <dbReference type="ARBA" id="ARBA00022737"/>
    </source>
</evidence>
<keyword evidence="3" id="KW-0677">Repeat</keyword>
<dbReference type="InterPro" id="IPR000742">
    <property type="entry name" value="EGF"/>
</dbReference>
<dbReference type="SMART" id="SM00179">
    <property type="entry name" value="EGF_CA"/>
    <property type="match status" value="1"/>
</dbReference>
<feature type="region of interest" description="Disordered" evidence="6">
    <location>
        <begin position="598"/>
        <end position="621"/>
    </location>
</feature>
<dbReference type="CDD" id="cd00041">
    <property type="entry name" value="CUB"/>
    <property type="match status" value="1"/>
</dbReference>
<comment type="caution">
    <text evidence="5">Lacks conserved residue(s) required for the propagation of feature annotation.</text>
</comment>
<feature type="domain" description="CUB" evidence="9">
    <location>
        <begin position="48"/>
        <end position="160"/>
    </location>
</feature>